<evidence type="ECO:0000256" key="2">
    <source>
        <dbReference type="ARBA" id="ARBA00004123"/>
    </source>
</evidence>
<accession>A0A8X7NNK0</accession>
<feature type="compositionally biased region" description="Low complexity" evidence="9">
    <location>
        <begin position="32"/>
        <end position="65"/>
    </location>
</feature>
<dbReference type="GO" id="GO:0140818">
    <property type="term" value="F:mRNA 5'-triphosphate monophosphatase activity"/>
    <property type="evidence" value="ECO:0007669"/>
    <property type="project" value="UniProtKB-EC"/>
</dbReference>
<evidence type="ECO:0000256" key="4">
    <source>
        <dbReference type="ARBA" id="ARBA00022664"/>
    </source>
</evidence>
<feature type="region of interest" description="Disordered" evidence="9">
    <location>
        <begin position="1"/>
        <end position="195"/>
    </location>
</feature>
<comment type="subunit">
    <text evidence="8">Heterodimer. The mRNA-capping enzyme is composed of two separate chains alpha and beta, respectively a mRNA guanylyltransferase and an mRNA 5'-triphosphate monophosphatase.</text>
</comment>
<keyword evidence="5 8" id="KW-0378">Hydrolase</keyword>
<dbReference type="GO" id="GO:0031533">
    <property type="term" value="C:mRNA capping enzyme complex"/>
    <property type="evidence" value="ECO:0007669"/>
    <property type="project" value="UniProtKB-UniRule"/>
</dbReference>
<feature type="compositionally biased region" description="Polar residues" evidence="9">
    <location>
        <begin position="110"/>
        <end position="120"/>
    </location>
</feature>
<feature type="compositionally biased region" description="Polar residues" evidence="9">
    <location>
        <begin position="14"/>
        <end position="29"/>
    </location>
</feature>
<comment type="caution">
    <text evidence="11">The sequence shown here is derived from an EMBL/GenBank/DDBJ whole genome shotgun (WGS) entry which is preliminary data.</text>
</comment>
<comment type="function">
    <text evidence="8">First step of mRNA capping. Converts the 5'-triphosphate end of a nascent mRNA chain into a diphosphate end.</text>
</comment>
<gene>
    <name evidence="11" type="ORF">FOB60_003286</name>
</gene>
<dbReference type="Pfam" id="PF02940">
    <property type="entry name" value="mRNA_triPase"/>
    <property type="match status" value="1"/>
</dbReference>
<dbReference type="EC" id="3.6.1.74" evidence="8"/>
<dbReference type="InterPro" id="IPR040343">
    <property type="entry name" value="Cet1/Ctl1"/>
</dbReference>
<dbReference type="InterPro" id="IPR033469">
    <property type="entry name" value="CYTH-like_dom_sf"/>
</dbReference>
<protein>
    <recommendedName>
        <fullName evidence="8">mRNA-capping enzyme subunit beta</fullName>
        <ecNumber evidence="8">3.6.1.74</ecNumber>
    </recommendedName>
    <alternativeName>
        <fullName evidence="8">mRNA 5'-phosphatase</fullName>
    </alternativeName>
    <alternativeName>
        <fullName evidence="8">mRNA 5'-triphosphate monophosphatase</fullName>
    </alternativeName>
</protein>
<dbReference type="GO" id="GO:0006370">
    <property type="term" value="P:7-methylguanosine mRNA capping"/>
    <property type="evidence" value="ECO:0007669"/>
    <property type="project" value="UniProtKB-UniRule"/>
</dbReference>
<organism evidence="11 12">
    <name type="scientific">Candida parapsilosis</name>
    <name type="common">Yeast</name>
    <dbReference type="NCBI Taxonomy" id="5480"/>
    <lineage>
        <taxon>Eukaryota</taxon>
        <taxon>Fungi</taxon>
        <taxon>Dikarya</taxon>
        <taxon>Ascomycota</taxon>
        <taxon>Saccharomycotina</taxon>
        <taxon>Pichiomycetes</taxon>
        <taxon>Debaryomycetaceae</taxon>
        <taxon>Candida/Lodderomyces clade</taxon>
        <taxon>Candida</taxon>
    </lineage>
</organism>
<feature type="compositionally biased region" description="Low complexity" evidence="9">
    <location>
        <begin position="128"/>
        <end position="149"/>
    </location>
</feature>
<evidence type="ECO:0000256" key="7">
    <source>
        <dbReference type="ARBA" id="ARBA00047740"/>
    </source>
</evidence>
<proteinExistence type="inferred from homology"/>
<dbReference type="SUPFAM" id="SSF55154">
    <property type="entry name" value="CYTH-like phosphatases"/>
    <property type="match status" value="1"/>
</dbReference>
<comment type="cofactor">
    <cofactor evidence="1 8">
        <name>Mg(2+)</name>
        <dbReference type="ChEBI" id="CHEBI:18420"/>
    </cofactor>
</comment>
<comment type="subcellular location">
    <subcellularLocation>
        <location evidence="2 8">Nucleus</location>
    </subcellularLocation>
</comment>
<evidence type="ECO:0000259" key="10">
    <source>
        <dbReference type="Pfam" id="PF02940"/>
    </source>
</evidence>
<feature type="region of interest" description="Disordered" evidence="9">
    <location>
        <begin position="220"/>
        <end position="244"/>
    </location>
</feature>
<evidence type="ECO:0000256" key="8">
    <source>
        <dbReference type="RuleBase" id="RU367053"/>
    </source>
</evidence>
<dbReference type="OrthoDB" id="272147at2759"/>
<dbReference type="Proteomes" id="UP000590412">
    <property type="component" value="Unassembled WGS sequence"/>
</dbReference>
<dbReference type="InterPro" id="IPR004206">
    <property type="entry name" value="mRNA_triPase_Cet1"/>
</dbReference>
<dbReference type="Gene3D" id="3.20.100.10">
    <property type="entry name" value="mRNA triphosphatase Cet1-like"/>
    <property type="match status" value="1"/>
</dbReference>
<keyword evidence="8" id="KW-0506">mRNA capping</keyword>
<dbReference type="PANTHER" id="PTHR28118">
    <property type="entry name" value="POLYNUCLEOTIDE 5'-TRIPHOSPHATASE-RELATED"/>
    <property type="match status" value="1"/>
</dbReference>
<evidence type="ECO:0000256" key="6">
    <source>
        <dbReference type="ARBA" id="ARBA00023242"/>
    </source>
</evidence>
<evidence type="ECO:0000256" key="5">
    <source>
        <dbReference type="ARBA" id="ARBA00022801"/>
    </source>
</evidence>
<feature type="domain" description="mRNA triphosphatase Cet1-like" evidence="10">
    <location>
        <begin position="275"/>
        <end position="510"/>
    </location>
</feature>
<dbReference type="GO" id="GO:0004651">
    <property type="term" value="F:polynucleotide 5'-phosphatase activity"/>
    <property type="evidence" value="ECO:0007669"/>
    <property type="project" value="UniProtKB-UniRule"/>
</dbReference>
<evidence type="ECO:0000313" key="11">
    <source>
        <dbReference type="EMBL" id="KAF6053030.1"/>
    </source>
</evidence>
<name>A0A8X7NNK0_CANPA</name>
<sequence>MNVGSILNDDPPQGGSQSTTQKAQSSPASDMSRPSETQLQQQQEQRQQLQQPRQQPSSRSSSQSVHQRHSITNMLNDSTQDKDSALVKATEPVPSPSVQTQPPKEFRKPFNSSAMSSPVLTQRPPPVAVGSSSAISSSRTSPNTSKRNSIANLTNPEEPPTVKREEEEDHRSLTFEPGERKTSNVPMLNPNDDDLTKIKKIKQSNKPKRYATPPIWAQRWTPSNERGADCASNGVPNDSGNVGVGTRISSKPVFDNTTTNYVDLQCSITGVIPPSSITRTTAEWIYANFANIEDSNRKNVELELKFGKIIDKRSGNRINLNVITECIYTNESDIRFDMEVEEIAWNDIRKMFDELEKRFQEERRTNPSIKDKRKFNMLESDQTDSFYQLGNKNEHLRKVRISKDNLLDPPRYTAIQKERIADLYIHNPQSMYDLRLSLSLEVPVPEGNIEAIMSKNQPQLQRGKKRVSFTHTPTITQFDLTRVMIPREFKNKSGKKVVNHETKYEVEMEADTSAIFQSIDKVRQGTDTYRLEEEVEIFLNNARVINNRVTKLAL</sequence>
<keyword evidence="6 8" id="KW-0539">Nucleus</keyword>
<dbReference type="AlphaFoldDB" id="A0A8X7NNK0"/>
<comment type="catalytic activity">
    <reaction evidence="7">
        <text>a 5'-end triphospho-ribonucleoside in mRNA + H2O = a 5'-end diphospho-ribonucleoside in mRNA + phosphate + H(+)</text>
        <dbReference type="Rhea" id="RHEA:67004"/>
        <dbReference type="Rhea" id="RHEA-COMP:17164"/>
        <dbReference type="Rhea" id="RHEA-COMP:17165"/>
        <dbReference type="ChEBI" id="CHEBI:15377"/>
        <dbReference type="ChEBI" id="CHEBI:15378"/>
        <dbReference type="ChEBI" id="CHEBI:43474"/>
        <dbReference type="ChEBI" id="CHEBI:167616"/>
        <dbReference type="ChEBI" id="CHEBI:167618"/>
        <dbReference type="EC" id="3.6.1.74"/>
    </reaction>
    <physiologicalReaction direction="left-to-right" evidence="7">
        <dbReference type="Rhea" id="RHEA:67005"/>
    </physiologicalReaction>
</comment>
<keyword evidence="4 8" id="KW-0507">mRNA processing</keyword>
<dbReference type="PANTHER" id="PTHR28118:SF1">
    <property type="entry name" value="POLYNUCLEOTIDE 5'-TRIPHOSPHATASE CTL1-RELATED"/>
    <property type="match status" value="1"/>
</dbReference>
<dbReference type="CDD" id="cd07470">
    <property type="entry name" value="CYTH-like_mRNA_RTPase"/>
    <property type="match status" value="1"/>
</dbReference>
<feature type="compositionally biased region" description="Basic and acidic residues" evidence="9">
    <location>
        <begin position="160"/>
        <end position="182"/>
    </location>
</feature>
<evidence type="ECO:0000256" key="3">
    <source>
        <dbReference type="ARBA" id="ARBA00006345"/>
    </source>
</evidence>
<evidence type="ECO:0000256" key="1">
    <source>
        <dbReference type="ARBA" id="ARBA00001946"/>
    </source>
</evidence>
<evidence type="ECO:0000256" key="9">
    <source>
        <dbReference type="SAM" id="MobiDB-lite"/>
    </source>
</evidence>
<reference evidence="11" key="1">
    <citation type="submission" date="2020-03" db="EMBL/GenBank/DDBJ databases">
        <title>FDA dAtabase for Regulatory Grade micrObial Sequences (FDA-ARGOS): Supporting development and validation of Infectious Disease Dx tests.</title>
        <authorList>
            <person name="Campos J."/>
            <person name="Goldberg B."/>
            <person name="Tallon L."/>
            <person name="Sadzewicz L."/>
            <person name="Vavikolanu K."/>
            <person name="Mehta A."/>
            <person name="Aluvathingal J."/>
            <person name="Nadendla S."/>
            <person name="Nandy P."/>
            <person name="Geyer C."/>
            <person name="Yan Y."/>
            <person name="Sichtig H."/>
        </authorList>
    </citation>
    <scope>NUCLEOTIDE SEQUENCE [LARGE SCALE GENOMIC DNA]</scope>
    <source>
        <strain evidence="11">FDAARGOS_652</strain>
    </source>
</reference>
<dbReference type="InterPro" id="IPR037009">
    <property type="entry name" value="mRNA_triPase_Cet1_sf"/>
</dbReference>
<dbReference type="EMBL" id="JABWAB010000004">
    <property type="protein sequence ID" value="KAF6053030.1"/>
    <property type="molecule type" value="Genomic_DNA"/>
</dbReference>
<evidence type="ECO:0000313" key="12">
    <source>
        <dbReference type="Proteomes" id="UP000590412"/>
    </source>
</evidence>
<comment type="similarity">
    <text evidence="3 8">Belongs to the fungal TPase family.</text>
</comment>